<sequence length="89" mass="10975">MTLLDLKNIIIGSKDYEEEFVKAYLYIISEERIKKFEEERVTRHYEFEQQQIARQHAIEQQREQREFELEQLRLESELDKLRLETGSIR</sequence>
<dbReference type="Proteomes" id="UP000886998">
    <property type="component" value="Unassembled WGS sequence"/>
</dbReference>
<accession>A0A8X7BT83</accession>
<evidence type="ECO:0000313" key="2">
    <source>
        <dbReference type="Proteomes" id="UP000886998"/>
    </source>
</evidence>
<proteinExistence type="predicted"/>
<keyword evidence="2" id="KW-1185">Reference proteome</keyword>
<dbReference type="AlphaFoldDB" id="A0A8X7BT83"/>
<comment type="caution">
    <text evidence="1">The sequence shown here is derived from an EMBL/GenBank/DDBJ whole genome shotgun (WGS) entry which is preliminary data.</text>
</comment>
<reference evidence="1" key="1">
    <citation type="submission" date="2020-08" db="EMBL/GenBank/DDBJ databases">
        <title>Multicomponent nature underlies the extraordinary mechanical properties of spider dragline silk.</title>
        <authorList>
            <person name="Kono N."/>
            <person name="Nakamura H."/>
            <person name="Mori M."/>
            <person name="Yoshida Y."/>
            <person name="Ohtoshi R."/>
            <person name="Malay A.D."/>
            <person name="Moran D.A.P."/>
            <person name="Tomita M."/>
            <person name="Numata K."/>
            <person name="Arakawa K."/>
        </authorList>
    </citation>
    <scope>NUCLEOTIDE SEQUENCE</scope>
</reference>
<organism evidence="1 2">
    <name type="scientific">Trichonephila inaurata madagascariensis</name>
    <dbReference type="NCBI Taxonomy" id="2747483"/>
    <lineage>
        <taxon>Eukaryota</taxon>
        <taxon>Metazoa</taxon>
        <taxon>Ecdysozoa</taxon>
        <taxon>Arthropoda</taxon>
        <taxon>Chelicerata</taxon>
        <taxon>Arachnida</taxon>
        <taxon>Araneae</taxon>
        <taxon>Araneomorphae</taxon>
        <taxon>Entelegynae</taxon>
        <taxon>Araneoidea</taxon>
        <taxon>Nephilidae</taxon>
        <taxon>Trichonephila</taxon>
        <taxon>Trichonephila inaurata</taxon>
    </lineage>
</organism>
<evidence type="ECO:0000313" key="1">
    <source>
        <dbReference type="EMBL" id="GFY42990.1"/>
    </source>
</evidence>
<protein>
    <submittedName>
        <fullName evidence="1">Uncharacterized protein</fullName>
    </submittedName>
</protein>
<name>A0A8X7BT83_9ARAC</name>
<gene>
    <name evidence="1" type="ORF">TNIN_279481</name>
</gene>
<dbReference type="EMBL" id="BMAV01003420">
    <property type="protein sequence ID" value="GFY42990.1"/>
    <property type="molecule type" value="Genomic_DNA"/>
</dbReference>